<keyword evidence="1" id="KW-0812">Transmembrane</keyword>
<proteinExistence type="predicted"/>
<gene>
    <name evidence="2" type="ORF">H5V45_01625</name>
</gene>
<evidence type="ECO:0000313" key="3">
    <source>
        <dbReference type="Proteomes" id="UP000523955"/>
    </source>
</evidence>
<organism evidence="2 3">
    <name type="scientific">Nocardioides luti</name>
    <dbReference type="NCBI Taxonomy" id="2761101"/>
    <lineage>
        <taxon>Bacteria</taxon>
        <taxon>Bacillati</taxon>
        <taxon>Actinomycetota</taxon>
        <taxon>Actinomycetes</taxon>
        <taxon>Propionibacteriales</taxon>
        <taxon>Nocardioidaceae</taxon>
        <taxon>Nocardioides</taxon>
    </lineage>
</organism>
<dbReference type="RefSeq" id="WP_185251325.1">
    <property type="nucleotide sequence ID" value="NZ_JACKXE010000001.1"/>
</dbReference>
<evidence type="ECO:0000256" key="1">
    <source>
        <dbReference type="SAM" id="Phobius"/>
    </source>
</evidence>
<evidence type="ECO:0000313" key="2">
    <source>
        <dbReference type="EMBL" id="MBB6626008.1"/>
    </source>
</evidence>
<name>A0A7X0VAE2_9ACTN</name>
<dbReference type="EMBL" id="JACKXE010000001">
    <property type="protein sequence ID" value="MBB6626008.1"/>
    <property type="molecule type" value="Genomic_DNA"/>
</dbReference>
<dbReference type="AlphaFoldDB" id="A0A7X0VAE2"/>
<accession>A0A7X0VAE2</accession>
<feature type="transmembrane region" description="Helical" evidence="1">
    <location>
        <begin position="120"/>
        <end position="143"/>
    </location>
</feature>
<reference evidence="2 3" key="1">
    <citation type="submission" date="2020-08" db="EMBL/GenBank/DDBJ databases">
        <authorList>
            <person name="Seo M.-J."/>
        </authorList>
    </citation>
    <scope>NUCLEOTIDE SEQUENCE [LARGE SCALE GENOMIC DNA]</scope>
    <source>
        <strain evidence="2 3">KIGAM211</strain>
    </source>
</reference>
<feature type="transmembrane region" description="Helical" evidence="1">
    <location>
        <begin position="9"/>
        <end position="30"/>
    </location>
</feature>
<keyword evidence="1" id="KW-1133">Transmembrane helix</keyword>
<keyword evidence="3" id="KW-1185">Reference proteome</keyword>
<dbReference type="Proteomes" id="UP000523955">
    <property type="component" value="Unassembled WGS sequence"/>
</dbReference>
<feature type="transmembrane region" description="Helical" evidence="1">
    <location>
        <begin position="72"/>
        <end position="91"/>
    </location>
</feature>
<protein>
    <submittedName>
        <fullName evidence="2">Uncharacterized protein</fullName>
    </submittedName>
</protein>
<sequence>MNTLGRRTLLLMIPVNLVLIVWVWFGRVVFGVGGWFFLIFMLSVVPVLLIALLVTTILAFTQPGRPRSLTGSQAVTQVVVWVAMFVFGAFMPDFGDTDDSHISLLTQVFGPSDAALSASYTIAFGAAAVVLVSYLVLLVMLIADRRKQERPPPPRVTTAPV</sequence>
<keyword evidence="1" id="KW-0472">Membrane</keyword>
<comment type="caution">
    <text evidence="2">The sequence shown here is derived from an EMBL/GenBank/DDBJ whole genome shotgun (WGS) entry which is preliminary data.</text>
</comment>
<feature type="transmembrane region" description="Helical" evidence="1">
    <location>
        <begin position="36"/>
        <end position="60"/>
    </location>
</feature>